<dbReference type="CDD" id="cd03671">
    <property type="entry name" value="NUDIX_Ap4A_hydrolase_plant_like"/>
    <property type="match status" value="1"/>
</dbReference>
<name>A0AAE3L5B2_9GAMM</name>
<dbReference type="GO" id="GO:0006402">
    <property type="term" value="P:mRNA catabolic process"/>
    <property type="evidence" value="ECO:0007669"/>
    <property type="project" value="TreeGrafter"/>
</dbReference>
<dbReference type="Gene3D" id="3.90.79.10">
    <property type="entry name" value="Nucleoside Triphosphate Pyrophosphohydrolase"/>
    <property type="match status" value="1"/>
</dbReference>
<dbReference type="EC" id="3.6.1.-" evidence="4"/>
<dbReference type="SUPFAM" id="SSF55811">
    <property type="entry name" value="Nudix"/>
    <property type="match status" value="1"/>
</dbReference>
<dbReference type="NCBIfam" id="NF001937">
    <property type="entry name" value="PRK00714.1-4"/>
    <property type="match status" value="1"/>
</dbReference>
<dbReference type="PANTHER" id="PTHR23114">
    <property type="entry name" value="M7GPPPN-MRNA HYDROLASE"/>
    <property type="match status" value="1"/>
</dbReference>
<accession>A0AAE3L5B2</accession>
<dbReference type="GO" id="GO:0005737">
    <property type="term" value="C:cytoplasm"/>
    <property type="evidence" value="ECO:0007669"/>
    <property type="project" value="TreeGrafter"/>
</dbReference>
<evidence type="ECO:0000256" key="4">
    <source>
        <dbReference type="HAMAP-Rule" id="MF_00298"/>
    </source>
</evidence>
<keyword evidence="3 4" id="KW-0378">Hydrolase</keyword>
<sequence>MIDAEGYRHNVGIVLSNVFGQVLWAKRIGMDAWQFPQGGIRRNENPEEAMYRELREELGLAPEDVTIMASTKNWLRYQLPKRFIRHHSEPVCIGQKQIWFMLLLTADDTKVDLSYSPKPEFDHWVWVHYWKPVREVVAFKRDVYRKALEELAPFMLPWLGGNKDQRLF</sequence>
<comment type="caution">
    <text evidence="6">The sequence shown here is derived from an EMBL/GenBank/DDBJ whole genome shotgun (WGS) entry which is preliminary data.</text>
</comment>
<evidence type="ECO:0000259" key="5">
    <source>
        <dbReference type="PROSITE" id="PS51462"/>
    </source>
</evidence>
<dbReference type="EMBL" id="JANUCT010000006">
    <property type="protein sequence ID" value="MCS3903042.1"/>
    <property type="molecule type" value="Genomic_DNA"/>
</dbReference>
<evidence type="ECO:0000256" key="3">
    <source>
        <dbReference type="ARBA" id="ARBA00022801"/>
    </source>
</evidence>
<dbReference type="FunFam" id="3.90.79.10:FF:000001">
    <property type="entry name" value="RNA pyrophosphohydrolase"/>
    <property type="match status" value="1"/>
</dbReference>
<dbReference type="AlphaFoldDB" id="A0AAE3L5B2"/>
<proteinExistence type="inferred from homology"/>
<dbReference type="RefSeq" id="WP_259054655.1">
    <property type="nucleotide sequence ID" value="NZ_JANUCT010000006.1"/>
</dbReference>
<dbReference type="PRINTS" id="PR00502">
    <property type="entry name" value="NUDIXFAMILY"/>
</dbReference>
<dbReference type="Pfam" id="PF00293">
    <property type="entry name" value="NUDIX"/>
    <property type="match status" value="1"/>
</dbReference>
<protein>
    <recommendedName>
        <fullName evidence="4">RNA pyrophosphohydrolase</fullName>
        <ecNumber evidence="4">3.6.1.-</ecNumber>
    </recommendedName>
    <alternativeName>
        <fullName evidence="4">(Di)nucleoside polyphosphate hydrolase</fullName>
    </alternativeName>
</protein>
<evidence type="ECO:0000313" key="7">
    <source>
        <dbReference type="Proteomes" id="UP001204445"/>
    </source>
</evidence>
<dbReference type="InterPro" id="IPR015797">
    <property type="entry name" value="NUDIX_hydrolase-like_dom_sf"/>
</dbReference>
<feature type="domain" description="Nudix hydrolase" evidence="5">
    <location>
        <begin position="6"/>
        <end position="149"/>
    </location>
</feature>
<evidence type="ECO:0000256" key="2">
    <source>
        <dbReference type="ARBA" id="ARBA00001946"/>
    </source>
</evidence>
<evidence type="ECO:0000313" key="6">
    <source>
        <dbReference type="EMBL" id="MCS3903042.1"/>
    </source>
</evidence>
<dbReference type="GO" id="GO:0034353">
    <property type="term" value="F:mRNA 5'-diphosphatase activity"/>
    <property type="evidence" value="ECO:0007669"/>
    <property type="project" value="UniProtKB-ARBA"/>
</dbReference>
<dbReference type="InterPro" id="IPR020084">
    <property type="entry name" value="NUDIX_hydrolase_CS"/>
</dbReference>
<dbReference type="NCBIfam" id="NF001938">
    <property type="entry name" value="PRK00714.1-5"/>
    <property type="match status" value="1"/>
</dbReference>
<keyword evidence="7" id="KW-1185">Reference proteome</keyword>
<dbReference type="InterPro" id="IPR022927">
    <property type="entry name" value="RppH"/>
</dbReference>
<dbReference type="InterPro" id="IPR000086">
    <property type="entry name" value="NUDIX_hydrolase_dom"/>
</dbReference>
<dbReference type="HAMAP" id="MF_00298">
    <property type="entry name" value="Nudix_RppH"/>
    <property type="match status" value="1"/>
</dbReference>
<dbReference type="InterPro" id="IPR020476">
    <property type="entry name" value="Nudix_hydrolase"/>
</dbReference>
<dbReference type="PROSITE" id="PS51462">
    <property type="entry name" value="NUDIX"/>
    <property type="match status" value="1"/>
</dbReference>
<reference evidence="6" key="1">
    <citation type="submission" date="2022-08" db="EMBL/GenBank/DDBJ databases">
        <title>Genomic Encyclopedia of Type Strains, Phase III (KMG-III): the genomes of soil and plant-associated and newly described type strains.</title>
        <authorList>
            <person name="Whitman W."/>
        </authorList>
    </citation>
    <scope>NUCLEOTIDE SEQUENCE</scope>
    <source>
        <strain evidence="6">HMT 1</strain>
    </source>
</reference>
<evidence type="ECO:0000256" key="1">
    <source>
        <dbReference type="ARBA" id="ARBA00001936"/>
    </source>
</evidence>
<feature type="short sequence motif" description="Nudix box" evidence="4">
    <location>
        <begin position="38"/>
        <end position="59"/>
    </location>
</feature>
<gene>
    <name evidence="4" type="primary">rppH</name>
    <name evidence="4" type="synonym">nudH</name>
    <name evidence="6" type="ORF">J2T55_001059</name>
</gene>
<dbReference type="PROSITE" id="PS00893">
    <property type="entry name" value="NUDIX_BOX"/>
    <property type="match status" value="1"/>
</dbReference>
<comment type="cofactor">
    <cofactor evidence="4">
        <name>a divalent metal cation</name>
        <dbReference type="ChEBI" id="CHEBI:60240"/>
    </cofactor>
</comment>
<organism evidence="6 7">
    <name type="scientific">Methylohalomonas lacus</name>
    <dbReference type="NCBI Taxonomy" id="398773"/>
    <lineage>
        <taxon>Bacteria</taxon>
        <taxon>Pseudomonadati</taxon>
        <taxon>Pseudomonadota</taxon>
        <taxon>Gammaproteobacteria</taxon>
        <taxon>Methylohalomonadales</taxon>
        <taxon>Methylohalomonadaceae</taxon>
        <taxon>Methylohalomonas</taxon>
    </lineage>
</organism>
<comment type="similarity">
    <text evidence="4">Belongs to the Nudix hydrolase family. RppH subfamily.</text>
</comment>
<dbReference type="NCBIfam" id="NF001934">
    <property type="entry name" value="PRK00714.1-1"/>
    <property type="match status" value="1"/>
</dbReference>
<comment type="cofactor">
    <cofactor evidence="1">
        <name>Mn(2+)</name>
        <dbReference type="ChEBI" id="CHEBI:29035"/>
    </cofactor>
</comment>
<dbReference type="PANTHER" id="PTHR23114:SF17">
    <property type="entry name" value="M7GPPPN-MRNA HYDROLASE"/>
    <property type="match status" value="1"/>
</dbReference>
<dbReference type="Proteomes" id="UP001204445">
    <property type="component" value="Unassembled WGS sequence"/>
</dbReference>
<comment type="function">
    <text evidence="4">Accelerates the degradation of transcripts by removing pyrophosphate from the 5'-end of triphosphorylated RNA, leading to a more labile monophosphorylated state that can stimulate subsequent ribonuclease cleavage.</text>
</comment>
<comment type="cofactor">
    <cofactor evidence="2">
        <name>Mg(2+)</name>
        <dbReference type="ChEBI" id="CHEBI:18420"/>
    </cofactor>
</comment>